<feature type="transmembrane region" description="Helical" evidence="1">
    <location>
        <begin position="79"/>
        <end position="98"/>
    </location>
</feature>
<keyword evidence="2" id="KW-1185">Reference proteome</keyword>
<dbReference type="Proteomes" id="UP000095287">
    <property type="component" value="Unplaced"/>
</dbReference>
<evidence type="ECO:0000313" key="3">
    <source>
        <dbReference type="WBParaSite" id="L893_g24402.t1"/>
    </source>
</evidence>
<reference evidence="3" key="1">
    <citation type="submission" date="2016-11" db="UniProtKB">
        <authorList>
            <consortium name="WormBaseParasite"/>
        </authorList>
    </citation>
    <scope>IDENTIFICATION</scope>
</reference>
<accession>A0A1I7ZA74</accession>
<feature type="transmembrane region" description="Helical" evidence="1">
    <location>
        <begin position="41"/>
        <end position="67"/>
    </location>
</feature>
<dbReference type="AlphaFoldDB" id="A0A1I7ZA74"/>
<feature type="transmembrane region" description="Helical" evidence="1">
    <location>
        <begin position="231"/>
        <end position="256"/>
    </location>
</feature>
<keyword evidence="1" id="KW-0472">Membrane</keyword>
<dbReference type="WBParaSite" id="L893_g24402.t1">
    <property type="protein sequence ID" value="L893_g24402.t1"/>
    <property type="gene ID" value="L893_g24402"/>
</dbReference>
<proteinExistence type="predicted"/>
<dbReference type="Gene3D" id="1.20.1070.10">
    <property type="entry name" value="Rhodopsin 7-helix transmembrane proteins"/>
    <property type="match status" value="1"/>
</dbReference>
<sequence>MFLRIFIGVYNLCIFLVFFPANVALIWVICKSRGLRKLWSYRIIANIALADGLMLTTVLSAGLMSLLNSQLPHGILKGIMALIDCVANAELILNFVLTTNRMLVMLQLSRFDKPSLYKVLLATAWSIGIAVLVMLATFLPLSPATYNLDQHFFTQDVDNAYLMARFWLCCSVFALSALMCVVVVLKLTFQRQKASSEDVRLFVQAVLPYVWLLIFELISNRQRMMQEVLGATSSTIIFNVLGRSIPGFHFTVYMIFNRTLRREIMTLIGMKKKNRVKVITFSRVTVVSTL</sequence>
<evidence type="ECO:0000256" key="1">
    <source>
        <dbReference type="SAM" id="Phobius"/>
    </source>
</evidence>
<keyword evidence="1" id="KW-1133">Transmembrane helix</keyword>
<feature type="transmembrane region" description="Helical" evidence="1">
    <location>
        <begin position="119"/>
        <end position="142"/>
    </location>
</feature>
<feature type="transmembrane region" description="Helical" evidence="1">
    <location>
        <begin position="162"/>
        <end position="189"/>
    </location>
</feature>
<feature type="transmembrane region" description="Helical" evidence="1">
    <location>
        <begin position="6"/>
        <end position="29"/>
    </location>
</feature>
<evidence type="ECO:0000313" key="2">
    <source>
        <dbReference type="Proteomes" id="UP000095287"/>
    </source>
</evidence>
<keyword evidence="1" id="KW-0812">Transmembrane</keyword>
<organism evidence="2 3">
    <name type="scientific">Steinernema glaseri</name>
    <dbReference type="NCBI Taxonomy" id="37863"/>
    <lineage>
        <taxon>Eukaryota</taxon>
        <taxon>Metazoa</taxon>
        <taxon>Ecdysozoa</taxon>
        <taxon>Nematoda</taxon>
        <taxon>Chromadorea</taxon>
        <taxon>Rhabditida</taxon>
        <taxon>Tylenchina</taxon>
        <taxon>Panagrolaimomorpha</taxon>
        <taxon>Strongyloidoidea</taxon>
        <taxon>Steinernematidae</taxon>
        <taxon>Steinernema</taxon>
    </lineage>
</organism>
<feature type="transmembrane region" description="Helical" evidence="1">
    <location>
        <begin position="201"/>
        <end position="219"/>
    </location>
</feature>
<dbReference type="SUPFAM" id="SSF81321">
    <property type="entry name" value="Family A G protein-coupled receptor-like"/>
    <property type="match status" value="1"/>
</dbReference>
<protein>
    <submittedName>
        <fullName evidence="3">G_PROTEIN_RECEP_F1_2 domain-containing protein</fullName>
    </submittedName>
</protein>
<name>A0A1I7ZA74_9BILA</name>